<dbReference type="PANTHER" id="PTHR31169:SF23">
    <property type="entry name" value="OS03G0572250 PROTEIN"/>
    <property type="match status" value="1"/>
</dbReference>
<keyword evidence="5" id="KW-0597">Phosphoprotein</keyword>
<evidence type="ECO:0000256" key="1">
    <source>
        <dbReference type="ARBA" id="ARBA00004123"/>
    </source>
</evidence>
<accession>A0ABD3IDZ3</accession>
<feature type="region of interest" description="Disordered" evidence="10">
    <location>
        <begin position="364"/>
        <end position="391"/>
    </location>
</feature>
<evidence type="ECO:0000256" key="8">
    <source>
        <dbReference type="ARBA" id="ARBA00023163"/>
    </source>
</evidence>
<evidence type="ECO:0000313" key="12">
    <source>
        <dbReference type="EMBL" id="KAL3700957.1"/>
    </source>
</evidence>
<keyword evidence="4" id="KW-1017">Isopeptide bond</keyword>
<dbReference type="Pfam" id="PF10497">
    <property type="entry name" value="zf-4CXXC_R1"/>
    <property type="match status" value="1"/>
</dbReference>
<comment type="caution">
    <text evidence="12">The sequence shown here is derived from an EMBL/GenBank/DDBJ whole genome shotgun (WGS) entry which is preliminary data.</text>
</comment>
<keyword evidence="9" id="KW-0539">Nucleus</keyword>
<gene>
    <name evidence="12" type="ORF">R1sor_018979</name>
</gene>
<evidence type="ECO:0000256" key="4">
    <source>
        <dbReference type="ARBA" id="ARBA00022499"/>
    </source>
</evidence>
<organism evidence="12 13">
    <name type="scientific">Riccia sorocarpa</name>
    <dbReference type="NCBI Taxonomy" id="122646"/>
    <lineage>
        <taxon>Eukaryota</taxon>
        <taxon>Viridiplantae</taxon>
        <taxon>Streptophyta</taxon>
        <taxon>Embryophyta</taxon>
        <taxon>Marchantiophyta</taxon>
        <taxon>Marchantiopsida</taxon>
        <taxon>Marchantiidae</taxon>
        <taxon>Marchantiales</taxon>
        <taxon>Ricciaceae</taxon>
        <taxon>Riccia</taxon>
    </lineage>
</organism>
<proteinExistence type="predicted"/>
<dbReference type="EMBL" id="JBJQOH010000001">
    <property type="protein sequence ID" value="KAL3700957.1"/>
    <property type="molecule type" value="Genomic_DNA"/>
</dbReference>
<feature type="domain" description="Zinc-finger" evidence="11">
    <location>
        <begin position="230"/>
        <end position="326"/>
    </location>
</feature>
<evidence type="ECO:0000256" key="7">
    <source>
        <dbReference type="ARBA" id="ARBA00023015"/>
    </source>
</evidence>
<keyword evidence="3" id="KW-0963">Cytoplasm</keyword>
<evidence type="ECO:0000256" key="5">
    <source>
        <dbReference type="ARBA" id="ARBA00022553"/>
    </source>
</evidence>
<keyword evidence="7" id="KW-0805">Transcription regulation</keyword>
<keyword evidence="8" id="KW-0804">Transcription</keyword>
<feature type="compositionally biased region" description="Basic and acidic residues" evidence="10">
    <location>
        <begin position="470"/>
        <end position="495"/>
    </location>
</feature>
<dbReference type="InterPro" id="IPR040221">
    <property type="entry name" value="CDCA7/CDA7L"/>
</dbReference>
<dbReference type="GO" id="GO:0005737">
    <property type="term" value="C:cytoplasm"/>
    <property type="evidence" value="ECO:0007669"/>
    <property type="project" value="UniProtKB-SubCell"/>
</dbReference>
<evidence type="ECO:0000256" key="10">
    <source>
        <dbReference type="SAM" id="MobiDB-lite"/>
    </source>
</evidence>
<protein>
    <recommendedName>
        <fullName evidence="11">Zinc-finger domain-containing protein</fullName>
    </recommendedName>
</protein>
<sequence>MAVKRKVEDDSIHSLPSRSPGTAKKNRVNAEMEEVGDKSDAAGETMKGGADPQEVEAEEGQKAAQKPEATEIGVPTSNSDDEDSEEEERLEYEKERNRILDENRKRMQELGLSNLSQHLSPAYRTKVNMKSGLQAVQKNKQKKEAALQAGFVPRRSARREGRKAPDYKDLFKVKEEPQEVKTRQRREVKSISVRKPDEAYTEEHINSLGSYTEEWTLFQDGYSADGVRIYDPVQGKTCHQCRQKTMGRRTWCNSCNMLAGQFCGDCLFMRYGENVLEANANPNWACPGCRGICNCSICRMRKGWAPTGNMYRYAISEGYRSVAHYLVMTRQRKHELVKAGDGTETQPECEKGEEKVVLLLEGVKEEREETGQPDSAQEKDEAKCQPECRKLEPDGTGPLECVTVAREETVSVNAVLVEPGDDEPIFLKGIDRLVQSDEENQRTKSEPEWKEADQPSQPGDNNDPIFVNGIDRHIQSVEENERTKSEPEGEQKDQLSKCPVDCEIGGDGPKAEVMSLDTSDQKQDAKDDEKGTAGRSKVSGRAAVRKLSTSLPCGAETVSARLRRKEIISYKRFL</sequence>
<feature type="compositionally biased region" description="Basic and acidic residues" evidence="10">
    <location>
        <begin position="519"/>
        <end position="532"/>
    </location>
</feature>
<dbReference type="Proteomes" id="UP001633002">
    <property type="component" value="Unassembled WGS sequence"/>
</dbReference>
<feature type="compositionally biased region" description="Basic and acidic residues" evidence="10">
    <location>
        <begin position="437"/>
        <end position="453"/>
    </location>
</feature>
<evidence type="ECO:0000256" key="2">
    <source>
        <dbReference type="ARBA" id="ARBA00004496"/>
    </source>
</evidence>
<evidence type="ECO:0000256" key="3">
    <source>
        <dbReference type="ARBA" id="ARBA00022490"/>
    </source>
</evidence>
<feature type="region of interest" description="Disordered" evidence="10">
    <location>
        <begin position="437"/>
        <end position="546"/>
    </location>
</feature>
<name>A0ABD3IDZ3_9MARC</name>
<dbReference type="AlphaFoldDB" id="A0ABD3IDZ3"/>
<dbReference type="InterPro" id="IPR018866">
    <property type="entry name" value="Znf-4CXXC_R1"/>
</dbReference>
<feature type="region of interest" description="Disordered" evidence="10">
    <location>
        <begin position="1"/>
        <end position="97"/>
    </location>
</feature>
<comment type="subcellular location">
    <subcellularLocation>
        <location evidence="2">Cytoplasm</location>
    </subcellularLocation>
    <subcellularLocation>
        <location evidence="1">Nucleus</location>
    </subcellularLocation>
</comment>
<dbReference type="GO" id="GO:0005634">
    <property type="term" value="C:nucleus"/>
    <property type="evidence" value="ECO:0007669"/>
    <property type="project" value="UniProtKB-SubCell"/>
</dbReference>
<feature type="compositionally biased region" description="Acidic residues" evidence="10">
    <location>
        <begin position="79"/>
        <end position="90"/>
    </location>
</feature>
<evidence type="ECO:0000313" key="13">
    <source>
        <dbReference type="Proteomes" id="UP001633002"/>
    </source>
</evidence>
<keyword evidence="13" id="KW-1185">Reference proteome</keyword>
<evidence type="ECO:0000259" key="11">
    <source>
        <dbReference type="Pfam" id="PF10497"/>
    </source>
</evidence>
<reference evidence="12 13" key="1">
    <citation type="submission" date="2024-09" db="EMBL/GenBank/DDBJ databases">
        <title>Chromosome-scale assembly of Riccia sorocarpa.</title>
        <authorList>
            <person name="Paukszto L."/>
        </authorList>
    </citation>
    <scope>NUCLEOTIDE SEQUENCE [LARGE SCALE GENOMIC DNA]</scope>
    <source>
        <strain evidence="12">LP-2024</strain>
        <tissue evidence="12">Aerial parts of the thallus</tissue>
    </source>
</reference>
<keyword evidence="6" id="KW-0832">Ubl conjugation</keyword>
<evidence type="ECO:0000256" key="6">
    <source>
        <dbReference type="ARBA" id="ARBA00022843"/>
    </source>
</evidence>
<feature type="compositionally biased region" description="Basic and acidic residues" evidence="10">
    <location>
        <begin position="1"/>
        <end position="12"/>
    </location>
</feature>
<evidence type="ECO:0000256" key="9">
    <source>
        <dbReference type="ARBA" id="ARBA00023242"/>
    </source>
</evidence>
<dbReference type="PANTHER" id="PTHR31169">
    <property type="entry name" value="OS05G0300700 PROTEIN"/>
    <property type="match status" value="1"/>
</dbReference>